<dbReference type="InterPro" id="IPR050482">
    <property type="entry name" value="Sensor_HK_TwoCompSys"/>
</dbReference>
<keyword evidence="5" id="KW-1133">Transmembrane helix</keyword>
<dbReference type="CDD" id="cd16917">
    <property type="entry name" value="HATPase_UhpB-NarQ-NarX-like"/>
    <property type="match status" value="1"/>
</dbReference>
<feature type="transmembrane region" description="Helical" evidence="5">
    <location>
        <begin position="107"/>
        <end position="125"/>
    </location>
</feature>
<dbReference type="GO" id="GO:0000155">
    <property type="term" value="F:phosphorelay sensor kinase activity"/>
    <property type="evidence" value="ECO:0007669"/>
    <property type="project" value="InterPro"/>
</dbReference>
<comment type="caution">
    <text evidence="7">The sequence shown here is derived from an EMBL/GenBank/DDBJ whole genome shotgun (WGS) entry which is preliminary data.</text>
</comment>
<reference evidence="7 8" key="1">
    <citation type="submission" date="2018-06" db="EMBL/GenBank/DDBJ databases">
        <title>Actinomadura craniellae sp. nov. isolated from marine sponge Craniella sp.</title>
        <authorList>
            <person name="Li L."/>
            <person name="Xu Q.H."/>
            <person name="Lin H.W."/>
            <person name="Lu Y.H."/>
        </authorList>
    </citation>
    <scope>NUCLEOTIDE SEQUENCE [LARGE SCALE GENOMIC DNA]</scope>
    <source>
        <strain evidence="7 8">LHW63021</strain>
    </source>
</reference>
<dbReference type="GO" id="GO:0046983">
    <property type="term" value="F:protein dimerization activity"/>
    <property type="evidence" value="ECO:0007669"/>
    <property type="project" value="InterPro"/>
</dbReference>
<dbReference type="PANTHER" id="PTHR24421:SF63">
    <property type="entry name" value="SENSOR HISTIDINE KINASE DESK"/>
    <property type="match status" value="1"/>
</dbReference>
<dbReference type="OrthoDB" id="5241784at2"/>
<feature type="transmembrane region" description="Helical" evidence="5">
    <location>
        <begin position="137"/>
        <end position="159"/>
    </location>
</feature>
<keyword evidence="3" id="KW-0902">Two-component regulatory system</keyword>
<keyword evidence="8" id="KW-1185">Reference proteome</keyword>
<evidence type="ECO:0000313" key="8">
    <source>
        <dbReference type="Proteomes" id="UP000251891"/>
    </source>
</evidence>
<feature type="transmembrane region" description="Helical" evidence="5">
    <location>
        <begin position="61"/>
        <end position="87"/>
    </location>
</feature>
<dbReference type="PANTHER" id="PTHR24421">
    <property type="entry name" value="NITRATE/NITRITE SENSOR PROTEIN NARX-RELATED"/>
    <property type="match status" value="1"/>
</dbReference>
<gene>
    <name evidence="7" type="ORF">DPM19_09915</name>
</gene>
<evidence type="ECO:0000256" key="2">
    <source>
        <dbReference type="ARBA" id="ARBA00022777"/>
    </source>
</evidence>
<evidence type="ECO:0000256" key="4">
    <source>
        <dbReference type="SAM" id="Coils"/>
    </source>
</evidence>
<evidence type="ECO:0000313" key="7">
    <source>
        <dbReference type="EMBL" id="RAY15444.1"/>
    </source>
</evidence>
<protein>
    <submittedName>
        <fullName evidence="7">Sensor histidine kinase</fullName>
    </submittedName>
</protein>
<feature type="transmembrane region" description="Helical" evidence="5">
    <location>
        <begin position="33"/>
        <end position="54"/>
    </location>
</feature>
<keyword evidence="1" id="KW-0808">Transferase</keyword>
<dbReference type="GO" id="GO:0016020">
    <property type="term" value="C:membrane"/>
    <property type="evidence" value="ECO:0007669"/>
    <property type="project" value="InterPro"/>
</dbReference>
<organism evidence="7 8">
    <name type="scientific">Actinomadura craniellae</name>
    <dbReference type="NCBI Taxonomy" id="2231787"/>
    <lineage>
        <taxon>Bacteria</taxon>
        <taxon>Bacillati</taxon>
        <taxon>Actinomycetota</taxon>
        <taxon>Actinomycetes</taxon>
        <taxon>Streptosporangiales</taxon>
        <taxon>Thermomonosporaceae</taxon>
        <taxon>Actinomadura</taxon>
    </lineage>
</organism>
<dbReference type="Pfam" id="PF07730">
    <property type="entry name" value="HisKA_3"/>
    <property type="match status" value="1"/>
</dbReference>
<accession>A0A365H8I6</accession>
<evidence type="ECO:0000256" key="5">
    <source>
        <dbReference type="SAM" id="Phobius"/>
    </source>
</evidence>
<evidence type="ECO:0000256" key="1">
    <source>
        <dbReference type="ARBA" id="ARBA00022679"/>
    </source>
</evidence>
<keyword evidence="2 7" id="KW-0418">Kinase</keyword>
<sequence>MARGRMRRLNITTQLAVLIPVGALLVVVDSRSWWEAVVLIVGVLVAIVAAVRWAGDDLSSVALPCLGVSAAVWVFGVLVGDSSTAFYSVTVVGPLVVPQLPRHRVPAAVGLVVFVAAVGAARLLVSDEDPGRILVQYALTPGGVAVFTLGLMFSSQAFYNHMAELEEAREHEAELAVARERIRFASELHDIQGHTLHVVKLKTALAGKLVRADAGRAEEELREITALVGDTIKQTRELAYAQRRLNLSGELENAKNLFEAAGIHVRIVRAAEVGEHASRLLGQVLRETTTNILRHAQAGQVRITLSESGITIVNDGAHGDDPPELRGLSTLRERLADEGGELTVARDGGEFVTAAVFPAGGPR</sequence>
<dbReference type="Gene3D" id="1.20.5.1930">
    <property type="match status" value="1"/>
</dbReference>
<keyword evidence="4" id="KW-0175">Coiled coil</keyword>
<keyword evidence="5" id="KW-0812">Transmembrane</keyword>
<keyword evidence="5" id="KW-0472">Membrane</keyword>
<dbReference type="EMBL" id="QLYX01000004">
    <property type="protein sequence ID" value="RAY15444.1"/>
    <property type="molecule type" value="Genomic_DNA"/>
</dbReference>
<dbReference type="AlphaFoldDB" id="A0A365H8I6"/>
<feature type="coiled-coil region" evidence="4">
    <location>
        <begin position="161"/>
        <end position="188"/>
    </location>
</feature>
<dbReference type="Gene3D" id="3.30.565.10">
    <property type="entry name" value="Histidine kinase-like ATPase, C-terminal domain"/>
    <property type="match status" value="1"/>
</dbReference>
<evidence type="ECO:0000259" key="6">
    <source>
        <dbReference type="Pfam" id="PF07730"/>
    </source>
</evidence>
<name>A0A365H8I6_9ACTN</name>
<evidence type="ECO:0000256" key="3">
    <source>
        <dbReference type="ARBA" id="ARBA00023012"/>
    </source>
</evidence>
<dbReference type="Proteomes" id="UP000251891">
    <property type="component" value="Unassembled WGS sequence"/>
</dbReference>
<proteinExistence type="predicted"/>
<feature type="domain" description="Signal transduction histidine kinase subgroup 3 dimerisation and phosphoacceptor" evidence="6">
    <location>
        <begin position="180"/>
        <end position="243"/>
    </location>
</feature>
<dbReference type="InterPro" id="IPR011712">
    <property type="entry name" value="Sig_transdc_His_kin_sub3_dim/P"/>
</dbReference>
<dbReference type="InterPro" id="IPR036890">
    <property type="entry name" value="HATPase_C_sf"/>
</dbReference>